<dbReference type="VEuPathDB" id="FungiDB:TAPDE_002864"/>
<name>R4XH67_TAPDE</name>
<proteinExistence type="predicted"/>
<feature type="compositionally biased region" description="Polar residues" evidence="1">
    <location>
        <begin position="22"/>
        <end position="37"/>
    </location>
</feature>
<organism evidence="2 3">
    <name type="scientific">Taphrina deformans (strain PYCC 5710 / ATCC 11124 / CBS 356.35 / IMI 108563 / JCM 9778 / NBRC 8474)</name>
    <name type="common">Peach leaf curl fungus</name>
    <name type="synonym">Lalaria deformans</name>
    <dbReference type="NCBI Taxonomy" id="1097556"/>
    <lineage>
        <taxon>Eukaryota</taxon>
        <taxon>Fungi</taxon>
        <taxon>Dikarya</taxon>
        <taxon>Ascomycota</taxon>
        <taxon>Taphrinomycotina</taxon>
        <taxon>Taphrinomycetes</taxon>
        <taxon>Taphrinales</taxon>
        <taxon>Taphrinaceae</taxon>
        <taxon>Taphrina</taxon>
    </lineage>
</organism>
<dbReference type="Proteomes" id="UP000013776">
    <property type="component" value="Unassembled WGS sequence"/>
</dbReference>
<feature type="region of interest" description="Disordered" evidence="1">
    <location>
        <begin position="218"/>
        <end position="299"/>
    </location>
</feature>
<gene>
    <name evidence="2" type="ORF">TAPDE_002864</name>
</gene>
<sequence>MSSLFKRKQQQTEPNLMDIDDNIQTTVASNTGKQYTTSSQIPSESSSAAGTATANKANFLKWPGSRKPELGLNPDPSRAQGPRSGHASPLDNTIASPRISTSSATSIFERSVDTIPTESSHGPLVDPSHSQLVIDNQIPSVLDASVEAITSNEDLDKVEIVTAQPSISENMSVPSLHNPWSEEENISTAQIAADTQGTAKRLSFVSYTDLLGVEQAEAEAVSSHSHKSGSPRPQSPATGIPGISPGPSRPTSTPSEGPARRQKSVVTMGQTADLELTRTTMADTILGPTQALESENPWA</sequence>
<dbReference type="eggNOG" id="ENOG502RMUH">
    <property type="taxonomic scope" value="Eukaryota"/>
</dbReference>
<evidence type="ECO:0000313" key="2">
    <source>
        <dbReference type="EMBL" id="CCG82731.1"/>
    </source>
</evidence>
<accession>R4XH67</accession>
<evidence type="ECO:0000313" key="3">
    <source>
        <dbReference type="Proteomes" id="UP000013776"/>
    </source>
</evidence>
<feature type="compositionally biased region" description="Low complexity" evidence="1">
    <location>
        <begin position="235"/>
        <end position="257"/>
    </location>
</feature>
<feature type="compositionally biased region" description="Low complexity" evidence="1">
    <location>
        <begin position="38"/>
        <end position="54"/>
    </location>
</feature>
<comment type="caution">
    <text evidence="2">The sequence shown here is derived from an EMBL/GenBank/DDBJ whole genome shotgun (WGS) entry which is preliminary data.</text>
</comment>
<dbReference type="EMBL" id="CAHR02000097">
    <property type="protein sequence ID" value="CCG82731.1"/>
    <property type="molecule type" value="Genomic_DNA"/>
</dbReference>
<protein>
    <submittedName>
        <fullName evidence="2">Uncharacterized protein</fullName>
    </submittedName>
</protein>
<keyword evidence="3" id="KW-1185">Reference proteome</keyword>
<dbReference type="AlphaFoldDB" id="R4XH67"/>
<feature type="region of interest" description="Disordered" evidence="1">
    <location>
        <begin position="1"/>
        <end position="110"/>
    </location>
</feature>
<dbReference type="OrthoDB" id="5364312at2759"/>
<feature type="compositionally biased region" description="Polar residues" evidence="1">
    <location>
        <begin position="90"/>
        <end position="110"/>
    </location>
</feature>
<evidence type="ECO:0000256" key="1">
    <source>
        <dbReference type="SAM" id="MobiDB-lite"/>
    </source>
</evidence>
<reference evidence="2 3" key="1">
    <citation type="journal article" date="2013" name="MBio">
        <title>Genome sequencing of the plant pathogen Taphrina deformans, the causal agent of peach leaf curl.</title>
        <authorList>
            <person name="Cisse O.H."/>
            <person name="Almeida J.M.G.C.F."/>
            <person name="Fonseca A."/>
            <person name="Kumar A.A."/>
            <person name="Salojaervi J."/>
            <person name="Overmyer K."/>
            <person name="Hauser P.M."/>
            <person name="Pagni M."/>
        </authorList>
    </citation>
    <scope>NUCLEOTIDE SEQUENCE [LARGE SCALE GENOMIC DNA]</scope>
    <source>
        <strain evidence="3">PYCC 5710 / ATCC 11124 / CBS 356.35 / IMI 108563 / JCM 9778 / NBRC 8474</strain>
    </source>
</reference>